<dbReference type="EMBL" id="QGGM01000007">
    <property type="protein sequence ID" value="PWK12574.1"/>
    <property type="molecule type" value="Genomic_DNA"/>
</dbReference>
<dbReference type="PANTHER" id="PTHR42887:SF2">
    <property type="entry name" value="OS12G0638800 PROTEIN"/>
    <property type="match status" value="1"/>
</dbReference>
<evidence type="ECO:0000259" key="4">
    <source>
        <dbReference type="Pfam" id="PF03486"/>
    </source>
</evidence>
<dbReference type="NCBIfam" id="TIGR00275">
    <property type="entry name" value="aminoacetone oxidase family FAD-binding enzyme"/>
    <property type="match status" value="1"/>
</dbReference>
<evidence type="ECO:0008006" key="8">
    <source>
        <dbReference type="Google" id="ProtNLM"/>
    </source>
</evidence>
<dbReference type="InterPro" id="IPR023166">
    <property type="entry name" value="BaiN-like_dom_sf"/>
</dbReference>
<proteinExistence type="predicted"/>
<dbReference type="InterPro" id="IPR004792">
    <property type="entry name" value="BaiN-like"/>
</dbReference>
<dbReference type="InterPro" id="IPR036188">
    <property type="entry name" value="FAD/NAD-bd_sf"/>
</dbReference>
<dbReference type="PANTHER" id="PTHR42887">
    <property type="entry name" value="OS12G0638800 PROTEIN"/>
    <property type="match status" value="1"/>
</dbReference>
<dbReference type="SUPFAM" id="SSF160996">
    <property type="entry name" value="HI0933 insert domain-like"/>
    <property type="match status" value="1"/>
</dbReference>
<organism evidence="6 7">
    <name type="scientific">Psychrobacter immobilis</name>
    <dbReference type="NCBI Taxonomy" id="498"/>
    <lineage>
        <taxon>Bacteria</taxon>
        <taxon>Pseudomonadati</taxon>
        <taxon>Pseudomonadota</taxon>
        <taxon>Gammaproteobacteria</taxon>
        <taxon>Moraxellales</taxon>
        <taxon>Moraxellaceae</taxon>
        <taxon>Psychrobacter</taxon>
    </lineage>
</organism>
<dbReference type="Pfam" id="PF03486">
    <property type="entry name" value="HI0933_like"/>
    <property type="match status" value="1"/>
</dbReference>
<dbReference type="Gene3D" id="2.40.30.10">
    <property type="entry name" value="Translation factors"/>
    <property type="match status" value="1"/>
</dbReference>
<keyword evidence="2" id="KW-0285">Flavoprotein</keyword>
<evidence type="ECO:0000259" key="5">
    <source>
        <dbReference type="Pfam" id="PF22780"/>
    </source>
</evidence>
<evidence type="ECO:0000313" key="7">
    <source>
        <dbReference type="Proteomes" id="UP000245655"/>
    </source>
</evidence>
<dbReference type="Gene3D" id="1.10.8.260">
    <property type="entry name" value="HI0933 insert domain-like"/>
    <property type="match status" value="1"/>
</dbReference>
<comment type="caution">
    <text evidence="6">The sequence shown here is derived from an EMBL/GenBank/DDBJ whole genome shotgun (WGS) entry which is preliminary data.</text>
</comment>
<dbReference type="Pfam" id="PF22780">
    <property type="entry name" value="HI0933_like_1st"/>
    <property type="match status" value="1"/>
</dbReference>
<evidence type="ECO:0000256" key="1">
    <source>
        <dbReference type="ARBA" id="ARBA00001974"/>
    </source>
</evidence>
<feature type="domain" description="RsdA/BaiN/AoA(So)-like insert" evidence="5">
    <location>
        <begin position="223"/>
        <end position="383"/>
    </location>
</feature>
<evidence type="ECO:0000256" key="2">
    <source>
        <dbReference type="ARBA" id="ARBA00022630"/>
    </source>
</evidence>
<dbReference type="InterPro" id="IPR057661">
    <property type="entry name" value="RsdA/BaiN/AoA(So)_Rossmann"/>
</dbReference>
<sequence length="438" mass="48107">MSNHRNASQYTHYDVIIIGAGASGLYCALTAGRRGRRVLVLDHANKAGKKILMSGGGRCNFTNYYVEPEHFIGANQHFCKSALSRYPSWEFIGMVAAHKIPYHEREHGQLFCDDSAQDILTMLLAECTAAGVQVKLNAQIDSVQAIENGKNAKFELLTSKQLSKKEKQERKESANQTKLPQIGYRCESLVVATGGLSIPTMGASGLGYELAQQFGHTLIATDASLVPFTFTDKTGELIRSLAGISLPVIASNERISFKLSMLFTHRGLSGPAMLQLSNYWHTGETISINLLPNIDMTALLLAHKKSHPKQLIRTVVADYTDSGDDSNKLPKKLLAALQTHLWDDIKDTELANIKDERLTELGATLNGWQLKPSGTEGYRTAEVTRGGVKTDEVSSKTMQSNMQEGLYFIGEVLDVTGWLGGYNFQWAWASGFVCGEVV</sequence>
<comment type="cofactor">
    <cofactor evidence="1">
        <name>FAD</name>
        <dbReference type="ChEBI" id="CHEBI:57692"/>
    </cofactor>
</comment>
<dbReference type="Proteomes" id="UP000245655">
    <property type="component" value="Unassembled WGS sequence"/>
</dbReference>
<dbReference type="AlphaFoldDB" id="A0A2V1ZUE1"/>
<dbReference type="PRINTS" id="PR00411">
    <property type="entry name" value="PNDRDTASEI"/>
</dbReference>
<gene>
    <name evidence="6" type="ORF">C8D84_10746</name>
</gene>
<dbReference type="GeneID" id="60255226"/>
<evidence type="ECO:0000256" key="3">
    <source>
        <dbReference type="ARBA" id="ARBA00022827"/>
    </source>
</evidence>
<protein>
    <recommendedName>
        <fullName evidence="8">Aminoacetone oxidase family FAD-binding enzyme</fullName>
    </recommendedName>
</protein>
<dbReference type="InterPro" id="IPR055178">
    <property type="entry name" value="RsdA/BaiN/AoA(So)-like_dom"/>
</dbReference>
<reference evidence="6 7" key="1">
    <citation type="submission" date="2018-05" db="EMBL/GenBank/DDBJ databases">
        <title>Genomic Encyclopedia of Type Strains, Phase IV (KMG-IV): sequencing the most valuable type-strain genomes for metagenomic binning, comparative biology and taxonomic classification.</title>
        <authorList>
            <person name="Goeker M."/>
        </authorList>
    </citation>
    <scope>NUCLEOTIDE SEQUENCE [LARGE SCALE GENOMIC DNA]</scope>
    <source>
        <strain evidence="6 7">DSM 7229</strain>
    </source>
</reference>
<keyword evidence="7" id="KW-1185">Reference proteome</keyword>
<dbReference type="SUPFAM" id="SSF51905">
    <property type="entry name" value="FAD/NAD(P)-binding domain"/>
    <property type="match status" value="1"/>
</dbReference>
<feature type="domain" description="RsdA/BaiN/AoA(So)-like Rossmann fold-like" evidence="4">
    <location>
        <begin position="14"/>
        <end position="436"/>
    </location>
</feature>
<dbReference type="Gene3D" id="3.50.50.60">
    <property type="entry name" value="FAD/NAD(P)-binding domain"/>
    <property type="match status" value="1"/>
</dbReference>
<dbReference type="RefSeq" id="WP_109591133.1">
    <property type="nucleotide sequence ID" value="NZ_CAJGZY010000013.1"/>
</dbReference>
<accession>A0A2V1ZUE1</accession>
<evidence type="ECO:0000313" key="6">
    <source>
        <dbReference type="EMBL" id="PWK12574.1"/>
    </source>
</evidence>
<keyword evidence="3" id="KW-0274">FAD</keyword>
<name>A0A2V1ZUE1_PSYIM</name>